<name>A0A226WV95_CABSO</name>
<proteinExistence type="predicted"/>
<dbReference type="AlphaFoldDB" id="A0A226WV95"/>
<protein>
    <submittedName>
        <fullName evidence="1">Uncharacterized protein</fullName>
    </submittedName>
</protein>
<evidence type="ECO:0000313" key="1">
    <source>
        <dbReference type="EMBL" id="OXC75092.1"/>
    </source>
</evidence>
<sequence>MRPASVRKLHHWLASWVNTDALHCLGDAADSQKRTFMVRVQNQPVNPGVRVATLGMCSPPHVWAQGLSSTFFAARK</sequence>
<dbReference type="Proteomes" id="UP000214720">
    <property type="component" value="Unassembled WGS sequence"/>
</dbReference>
<comment type="caution">
    <text evidence="1">The sequence shown here is derived from an EMBL/GenBank/DDBJ whole genome shotgun (WGS) entry which is preliminary data.</text>
</comment>
<gene>
    <name evidence="1" type="ORF">BSU04_28575</name>
</gene>
<dbReference type="EMBL" id="MTHB01000191">
    <property type="protein sequence ID" value="OXC75092.1"/>
    <property type="molecule type" value="Genomic_DNA"/>
</dbReference>
<evidence type="ECO:0000313" key="2">
    <source>
        <dbReference type="Proteomes" id="UP000214720"/>
    </source>
</evidence>
<reference evidence="2" key="1">
    <citation type="submission" date="2017-01" db="EMBL/GenBank/DDBJ databases">
        <title>Genome Analysis of Deinococcus marmoris KOPRI26562.</title>
        <authorList>
            <person name="Kim J.H."/>
            <person name="Oh H.-M."/>
        </authorList>
    </citation>
    <scope>NUCLEOTIDE SEQUENCE [LARGE SCALE GENOMIC DNA]</scope>
    <source>
        <strain evidence="2">PAMC 26633</strain>
    </source>
</reference>
<organism evidence="1 2">
    <name type="scientific">Caballeronia sordidicola</name>
    <name type="common">Burkholderia sordidicola</name>
    <dbReference type="NCBI Taxonomy" id="196367"/>
    <lineage>
        <taxon>Bacteria</taxon>
        <taxon>Pseudomonadati</taxon>
        <taxon>Pseudomonadota</taxon>
        <taxon>Betaproteobacteria</taxon>
        <taxon>Burkholderiales</taxon>
        <taxon>Burkholderiaceae</taxon>
        <taxon>Caballeronia</taxon>
    </lineage>
</organism>
<accession>A0A226WV95</accession>